<organism evidence="1 2">
    <name type="scientific">Segatella copri</name>
    <dbReference type="NCBI Taxonomy" id="165179"/>
    <lineage>
        <taxon>Bacteria</taxon>
        <taxon>Pseudomonadati</taxon>
        <taxon>Bacteroidota</taxon>
        <taxon>Bacteroidia</taxon>
        <taxon>Bacteroidales</taxon>
        <taxon>Prevotellaceae</taxon>
        <taxon>Segatella</taxon>
    </lineage>
</organism>
<proteinExistence type="predicted"/>
<protein>
    <submittedName>
        <fullName evidence="1">Uncharacterized protein</fullName>
    </submittedName>
</protein>
<dbReference type="RefSeq" id="WP_118141352.1">
    <property type="nucleotide sequence ID" value="NZ_QSAQ01000039.1"/>
</dbReference>
<gene>
    <name evidence="1" type="ORF">DWV60_13380</name>
</gene>
<dbReference type="EMBL" id="QSAQ01000039">
    <property type="protein sequence ID" value="RGW65476.1"/>
    <property type="molecule type" value="Genomic_DNA"/>
</dbReference>
<evidence type="ECO:0000313" key="1">
    <source>
        <dbReference type="EMBL" id="RGW65476.1"/>
    </source>
</evidence>
<accession>A0AA92U2C3</accession>
<sequence>MKLNKMVLDDKKIDEAARGAADLYEQDLPMMSYDEDTEVDGQHHFCQEFGAELFKDGAKWMQEEILKKLWHPASEEPDKHRICLVRVVYHLNHGMLPDEERIEQSSFHDFGWYDYDFKYIGVDYDIVSYLYVDELLPKKGGNHD</sequence>
<dbReference type="Proteomes" id="UP000286077">
    <property type="component" value="Unassembled WGS sequence"/>
</dbReference>
<dbReference type="AlphaFoldDB" id="A0AA92U2C3"/>
<name>A0AA92U2C3_9BACT</name>
<evidence type="ECO:0000313" key="2">
    <source>
        <dbReference type="Proteomes" id="UP000286077"/>
    </source>
</evidence>
<comment type="caution">
    <text evidence="1">The sequence shown here is derived from an EMBL/GenBank/DDBJ whole genome shotgun (WGS) entry which is preliminary data.</text>
</comment>
<reference evidence="1 2" key="1">
    <citation type="submission" date="2018-08" db="EMBL/GenBank/DDBJ databases">
        <title>A genome reference for cultivated species of the human gut microbiota.</title>
        <authorList>
            <person name="Zou Y."/>
            <person name="Xue W."/>
            <person name="Luo G."/>
        </authorList>
    </citation>
    <scope>NUCLEOTIDE SEQUENCE [LARGE SCALE GENOMIC DNA]</scope>
    <source>
        <strain evidence="1 2">AF11-14</strain>
    </source>
</reference>